<evidence type="ECO:0000259" key="5">
    <source>
        <dbReference type="Pfam" id="PF14257"/>
    </source>
</evidence>
<dbReference type="InterPro" id="IPR025645">
    <property type="entry name" value="DUF4349"/>
</dbReference>
<keyword evidence="3" id="KW-1133">Transmembrane helix</keyword>
<accession>Q47NN8</accession>
<keyword evidence="6" id="KW-0449">Lipoprotein</keyword>
<keyword evidence="3" id="KW-0472">Membrane</keyword>
<protein>
    <submittedName>
        <fullName evidence="6">Putative lipoprotein</fullName>
    </submittedName>
</protein>
<dbReference type="eggNOG" id="COG3206">
    <property type="taxonomic scope" value="Bacteria"/>
</dbReference>
<evidence type="ECO:0000256" key="2">
    <source>
        <dbReference type="SAM" id="MobiDB-lite"/>
    </source>
</evidence>
<sequence length="333" mass="35078">MGVVTPAMSTNVSPRPRQRRRGAASIVTLFAALLLAGCASSNLAGDSAGEVPAVAEPADAAPEALPADTDGLLVLPPDQRMVVHSASMSLLVEDVDEAAAEVKEWVRQAGGYVASETANAASGRNPQVRLSLRVPVDSYEEALNAFAALGTRQSLERSVTDVTEEVADVDSRVASAEKSVARLQELLDEADTISDILEIEEQISSRQAELEAMQARQRVLADQTSYATVDVELRLPSSAVPVDDGDSPGFVGGLAAGWRALLTVVDVVVVVIGWLLLFTVVAAAAAVPVVWLRRRRSRRKEDTAAGTGTDTPVTHEPSAAQEQDPAAPGQDRD</sequence>
<reference evidence="6" key="1">
    <citation type="submission" date="2005-07" db="EMBL/GenBank/DDBJ databases">
        <title>Complete sequence of Thermobifida fusca YX.</title>
        <authorList>
            <consortium name="US DOE Joint Genome Institute"/>
            <person name="Copeland A."/>
            <person name="Lucas S."/>
            <person name="Lapidus A."/>
            <person name="Barry K."/>
            <person name="Detter J.C."/>
            <person name="Glavina T."/>
            <person name="Hammon N."/>
            <person name="Israni S."/>
            <person name="Pitluck S."/>
            <person name="Di Bartolo G."/>
            <person name="Chain P."/>
            <person name="Schmutz J."/>
            <person name="Larimer F."/>
            <person name="Land M."/>
            <person name="Lykidis A."/>
            <person name="Richardson P."/>
        </authorList>
    </citation>
    <scope>NUCLEOTIDE SEQUENCE</scope>
    <source>
        <strain evidence="6">YX</strain>
    </source>
</reference>
<proteinExistence type="predicted"/>
<dbReference type="HOGENOM" id="CLU_046535_0_1_11"/>
<evidence type="ECO:0000256" key="1">
    <source>
        <dbReference type="SAM" id="Coils"/>
    </source>
</evidence>
<dbReference type="AlphaFoldDB" id="Q47NN8"/>
<evidence type="ECO:0000313" key="6">
    <source>
        <dbReference type="EMBL" id="AAZ55931.1"/>
    </source>
</evidence>
<feature type="chain" id="PRO_5039470079" evidence="4">
    <location>
        <begin position="45"/>
        <end position="333"/>
    </location>
</feature>
<name>Q47NN8_THEFY</name>
<feature type="transmembrane region" description="Helical" evidence="3">
    <location>
        <begin position="267"/>
        <end position="292"/>
    </location>
</feature>
<dbReference type="Pfam" id="PF14257">
    <property type="entry name" value="DUF4349"/>
    <property type="match status" value="1"/>
</dbReference>
<keyword evidence="1" id="KW-0175">Coiled coil</keyword>
<evidence type="ECO:0000256" key="3">
    <source>
        <dbReference type="SAM" id="Phobius"/>
    </source>
</evidence>
<evidence type="ECO:0000256" key="4">
    <source>
        <dbReference type="SAM" id="SignalP"/>
    </source>
</evidence>
<feature type="coiled-coil region" evidence="1">
    <location>
        <begin position="166"/>
        <end position="216"/>
    </location>
</feature>
<organism evidence="6">
    <name type="scientific">Thermobifida fusca (strain YX)</name>
    <dbReference type="NCBI Taxonomy" id="269800"/>
    <lineage>
        <taxon>Bacteria</taxon>
        <taxon>Bacillati</taxon>
        <taxon>Actinomycetota</taxon>
        <taxon>Actinomycetes</taxon>
        <taxon>Streptosporangiales</taxon>
        <taxon>Nocardiopsidaceae</taxon>
        <taxon>Thermobifida</taxon>
    </lineage>
</organism>
<keyword evidence="3" id="KW-0812">Transmembrane</keyword>
<dbReference type="STRING" id="269800.Tfu_1898"/>
<dbReference type="KEGG" id="tfu:Tfu_1898"/>
<feature type="signal peptide" evidence="4">
    <location>
        <begin position="1"/>
        <end position="44"/>
    </location>
</feature>
<feature type="region of interest" description="Disordered" evidence="2">
    <location>
        <begin position="298"/>
        <end position="333"/>
    </location>
</feature>
<dbReference type="EMBL" id="CP000088">
    <property type="protein sequence ID" value="AAZ55931.1"/>
    <property type="molecule type" value="Genomic_DNA"/>
</dbReference>
<gene>
    <name evidence="6" type="ordered locus">Tfu_1898</name>
</gene>
<keyword evidence="4" id="KW-0732">Signal</keyword>
<feature type="domain" description="DUF4349" evidence="5">
    <location>
        <begin position="80"/>
        <end position="291"/>
    </location>
</feature>